<dbReference type="EMBL" id="BAABHO010000016">
    <property type="protein sequence ID" value="GAA4788833.1"/>
    <property type="molecule type" value="Genomic_DNA"/>
</dbReference>
<accession>A0ABP9B3Q7</accession>
<proteinExistence type="predicted"/>
<evidence type="ECO:0000313" key="1">
    <source>
        <dbReference type="EMBL" id="GAA4788833.1"/>
    </source>
</evidence>
<reference evidence="2" key="1">
    <citation type="journal article" date="2019" name="Int. J. Syst. Evol. Microbiol.">
        <title>The Global Catalogue of Microorganisms (GCM) 10K type strain sequencing project: providing services to taxonomists for standard genome sequencing and annotation.</title>
        <authorList>
            <consortium name="The Broad Institute Genomics Platform"/>
            <consortium name="The Broad Institute Genome Sequencing Center for Infectious Disease"/>
            <person name="Wu L."/>
            <person name="Ma J."/>
        </authorList>
    </citation>
    <scope>NUCLEOTIDE SEQUENCE [LARGE SCALE GENOMIC DNA]</scope>
    <source>
        <strain evidence="2">JCM 17979</strain>
    </source>
</reference>
<sequence>MGEPDPADFSAVVCPVTGVTAREAAVNAIIARDHLGAQCVAAPLSVSRTRRLAMIEDVRVLTGVLALELDTREPLAGPYDPAYRARLVHEATMRSDAFALCAALTLDAMDEDVRRGTAHGG</sequence>
<comment type="caution">
    <text evidence="1">The sequence shown here is derived from an EMBL/GenBank/DDBJ whole genome shotgun (WGS) entry which is preliminary data.</text>
</comment>
<gene>
    <name evidence="1" type="ORF">GCM10023200_24290</name>
</gene>
<dbReference type="Proteomes" id="UP001500928">
    <property type="component" value="Unassembled WGS sequence"/>
</dbReference>
<keyword evidence="2" id="KW-1185">Reference proteome</keyword>
<evidence type="ECO:0000313" key="2">
    <source>
        <dbReference type="Proteomes" id="UP001500928"/>
    </source>
</evidence>
<protein>
    <submittedName>
        <fullName evidence="1">Uncharacterized protein</fullName>
    </submittedName>
</protein>
<name>A0ABP9B3Q7_9PSEU</name>
<organism evidence="1 2">
    <name type="scientific">Actinomycetospora chlora</name>
    <dbReference type="NCBI Taxonomy" id="663608"/>
    <lineage>
        <taxon>Bacteria</taxon>
        <taxon>Bacillati</taxon>
        <taxon>Actinomycetota</taxon>
        <taxon>Actinomycetes</taxon>
        <taxon>Pseudonocardiales</taxon>
        <taxon>Pseudonocardiaceae</taxon>
        <taxon>Actinomycetospora</taxon>
    </lineage>
</organism>